<feature type="transmembrane region" description="Helical" evidence="1">
    <location>
        <begin position="272"/>
        <end position="291"/>
    </location>
</feature>
<accession>A0A9D1EA67</accession>
<dbReference type="EMBL" id="DVHM01000114">
    <property type="protein sequence ID" value="HIR71063.1"/>
    <property type="molecule type" value="Genomic_DNA"/>
</dbReference>
<keyword evidence="1" id="KW-1133">Transmembrane helix</keyword>
<feature type="transmembrane region" description="Helical" evidence="1">
    <location>
        <begin position="328"/>
        <end position="347"/>
    </location>
</feature>
<feature type="transmembrane region" description="Helical" evidence="1">
    <location>
        <begin position="303"/>
        <end position="322"/>
    </location>
</feature>
<gene>
    <name evidence="2" type="ORF">IAA55_07260</name>
</gene>
<evidence type="ECO:0000313" key="2">
    <source>
        <dbReference type="EMBL" id="HIR71063.1"/>
    </source>
</evidence>
<sequence>MREKREIKIFLLVMVFFAAACWLRYFDHTINPQDTTAFAFSYRYGFISRGFMGSLLGLAGYLTGLDLMNYETVYAWSTVATILFFCCLFGFFAAVLVRCEGRELRRQQYLIILTAVFAFPMFVTEENFGRLDVYLTILMLLCMILLIRGRGEWLVPPLCCLGVLIHQGFVFMNVNIVLVLLFYKWLKSGGKKRRYYFLLLAVTFVAASSLFVYFEFFSHVNGTRIYDEVVENAKQLAVDGETYSTALVNHEILGEGVFMDEWFFHKINYVELPQFLLVFLPYIWIAVRFGKDLFSRATGGRDRWIFAAVALGAWTVLPEFVLKVDYGRYLYSIVFYYLAMILSLTALGDGQVKDALGDMEARLTKKMYAPAILIVYPMILMPFLDVVISQINVVLCGFMPSLMEW</sequence>
<protein>
    <submittedName>
        <fullName evidence="2">Uncharacterized protein</fullName>
    </submittedName>
</protein>
<dbReference type="AlphaFoldDB" id="A0A9D1EA67"/>
<reference evidence="2" key="2">
    <citation type="journal article" date="2021" name="PeerJ">
        <title>Extensive microbial diversity within the chicken gut microbiome revealed by metagenomics and culture.</title>
        <authorList>
            <person name="Gilroy R."/>
            <person name="Ravi A."/>
            <person name="Getino M."/>
            <person name="Pursley I."/>
            <person name="Horton D.L."/>
            <person name="Alikhan N.F."/>
            <person name="Baker D."/>
            <person name="Gharbi K."/>
            <person name="Hall N."/>
            <person name="Watson M."/>
            <person name="Adriaenssens E.M."/>
            <person name="Foster-Nyarko E."/>
            <person name="Jarju S."/>
            <person name="Secka A."/>
            <person name="Antonio M."/>
            <person name="Oren A."/>
            <person name="Chaudhuri R.R."/>
            <person name="La Ragione R."/>
            <person name="Hildebrand F."/>
            <person name="Pallen M.J."/>
        </authorList>
    </citation>
    <scope>NUCLEOTIDE SEQUENCE</scope>
    <source>
        <strain evidence="2">ChiSjej5B23-6657</strain>
    </source>
</reference>
<feature type="transmembrane region" description="Helical" evidence="1">
    <location>
        <begin position="195"/>
        <end position="214"/>
    </location>
</feature>
<proteinExistence type="predicted"/>
<keyword evidence="1" id="KW-0812">Transmembrane</keyword>
<dbReference type="PROSITE" id="PS51257">
    <property type="entry name" value="PROKAR_LIPOPROTEIN"/>
    <property type="match status" value="1"/>
</dbReference>
<feature type="transmembrane region" description="Helical" evidence="1">
    <location>
        <begin position="74"/>
        <end position="96"/>
    </location>
</feature>
<evidence type="ECO:0000256" key="1">
    <source>
        <dbReference type="SAM" id="Phobius"/>
    </source>
</evidence>
<evidence type="ECO:0000313" key="3">
    <source>
        <dbReference type="Proteomes" id="UP000823912"/>
    </source>
</evidence>
<organism evidence="2 3">
    <name type="scientific">Candidatus Pullilachnospira gallistercoris</name>
    <dbReference type="NCBI Taxonomy" id="2840911"/>
    <lineage>
        <taxon>Bacteria</taxon>
        <taxon>Bacillati</taxon>
        <taxon>Bacillota</taxon>
        <taxon>Clostridia</taxon>
        <taxon>Lachnospirales</taxon>
        <taxon>Lachnospiraceae</taxon>
        <taxon>Lachnospiraceae incertae sedis</taxon>
        <taxon>Candidatus Pullilachnospira</taxon>
    </lineage>
</organism>
<comment type="caution">
    <text evidence="2">The sequence shown here is derived from an EMBL/GenBank/DDBJ whole genome shotgun (WGS) entry which is preliminary data.</text>
</comment>
<name>A0A9D1EA67_9FIRM</name>
<feature type="transmembrane region" description="Helical" evidence="1">
    <location>
        <begin position="108"/>
        <end position="124"/>
    </location>
</feature>
<feature type="transmembrane region" description="Helical" evidence="1">
    <location>
        <begin position="46"/>
        <end position="67"/>
    </location>
</feature>
<feature type="transmembrane region" description="Helical" evidence="1">
    <location>
        <begin position="154"/>
        <end position="183"/>
    </location>
</feature>
<reference evidence="2" key="1">
    <citation type="submission" date="2020-10" db="EMBL/GenBank/DDBJ databases">
        <authorList>
            <person name="Gilroy R."/>
        </authorList>
    </citation>
    <scope>NUCLEOTIDE SEQUENCE</scope>
    <source>
        <strain evidence="2">ChiSjej5B23-6657</strain>
    </source>
</reference>
<feature type="transmembrane region" description="Helical" evidence="1">
    <location>
        <begin position="131"/>
        <end position="148"/>
    </location>
</feature>
<dbReference type="Proteomes" id="UP000823912">
    <property type="component" value="Unassembled WGS sequence"/>
</dbReference>
<feature type="transmembrane region" description="Helical" evidence="1">
    <location>
        <begin position="7"/>
        <end position="26"/>
    </location>
</feature>
<feature type="transmembrane region" description="Helical" evidence="1">
    <location>
        <begin position="368"/>
        <end position="395"/>
    </location>
</feature>
<keyword evidence="1" id="KW-0472">Membrane</keyword>